<dbReference type="EMBL" id="JANBUW010000022">
    <property type="protein sequence ID" value="KAJ2850845.1"/>
    <property type="molecule type" value="Genomic_DNA"/>
</dbReference>
<keyword evidence="6" id="KW-1185">Reference proteome</keyword>
<dbReference type="PANTHER" id="PTHR24096">
    <property type="entry name" value="LONG-CHAIN-FATTY-ACID--COA LIGASE"/>
    <property type="match status" value="1"/>
</dbReference>
<dbReference type="InterPro" id="IPR042099">
    <property type="entry name" value="ANL_N_sf"/>
</dbReference>
<name>A0A9W8M087_9FUNG</name>
<proteinExistence type="inferred from homology"/>
<dbReference type="Pfam" id="PF00501">
    <property type="entry name" value="AMP-binding"/>
    <property type="match status" value="1"/>
</dbReference>
<dbReference type="GO" id="GO:0016405">
    <property type="term" value="F:CoA-ligase activity"/>
    <property type="evidence" value="ECO:0007669"/>
    <property type="project" value="TreeGrafter"/>
</dbReference>
<dbReference type="InterPro" id="IPR000873">
    <property type="entry name" value="AMP-dep_synth/lig_dom"/>
</dbReference>
<dbReference type="Gene3D" id="3.40.50.12780">
    <property type="entry name" value="N-terminal domain of ligase-like"/>
    <property type="match status" value="1"/>
</dbReference>
<protein>
    <recommendedName>
        <fullName evidence="7">4-coumarate--CoA ligase</fullName>
    </recommendedName>
</protein>
<sequence>MVFKSIVPQVEIPSLDVASFCIGASKINAPSPGTLAYHDLSTSESLTHGELASMHEQIGSGLVNQLKVQAGNIAAIFASNSVYYAPVFLGIISAGAVSCTVSSTFGESELEYQLEDCKASVLFVGIKQVQVVKQAIANGRVKIPHSRIIVMARSEQASGFRSLGSLLDSRPYKPLRINSKDVAARTMAVIVYSSGTTGLPKGVMLSHRNLVACAVLNAAVFQFQAEQAQSRSTSVDSEKVQRSIAILPFAHIYGLTSLVTNSVAGGRTQFIMSKFSISRFLQAIETFKIQVASVVPSIMNQIAKHEHLEQYDLSSLQVLGSGAAALPGGIHKQIRAKFSGNTVNGYGMSETCSGVCIMSNYKFTAGSVGFLYPGIEAKIVDPTTGGELQAGQEGELCLRGPTIMLGYLNRPKETQQVIKQGFLHTGDIAYIDSNGLVFITDRIKELIKYKGMQVAPAEIEGILMDHPQIADAAVIGVGDSTRGSEVPMALIVPKGRCDEKELCRSAEEWVANRAADHKRLRGGVRIINDIPRNASGKILHRDLRLQFQAQQIAKI</sequence>
<evidence type="ECO:0000259" key="3">
    <source>
        <dbReference type="Pfam" id="PF00501"/>
    </source>
</evidence>
<keyword evidence="2" id="KW-0436">Ligase</keyword>
<dbReference type="InterPro" id="IPR020845">
    <property type="entry name" value="AMP-binding_CS"/>
</dbReference>
<feature type="domain" description="AMP-binding enzyme C-terminal" evidence="4">
    <location>
        <begin position="458"/>
        <end position="537"/>
    </location>
</feature>
<organism evidence="5 6">
    <name type="scientific">Coemansia brasiliensis</name>
    <dbReference type="NCBI Taxonomy" id="2650707"/>
    <lineage>
        <taxon>Eukaryota</taxon>
        <taxon>Fungi</taxon>
        <taxon>Fungi incertae sedis</taxon>
        <taxon>Zoopagomycota</taxon>
        <taxon>Kickxellomycotina</taxon>
        <taxon>Kickxellomycetes</taxon>
        <taxon>Kickxellales</taxon>
        <taxon>Kickxellaceae</taxon>
        <taxon>Coemansia</taxon>
    </lineage>
</organism>
<accession>A0A9W8M087</accession>
<comment type="caution">
    <text evidence="5">The sequence shown here is derived from an EMBL/GenBank/DDBJ whole genome shotgun (WGS) entry which is preliminary data.</text>
</comment>
<evidence type="ECO:0000256" key="1">
    <source>
        <dbReference type="ARBA" id="ARBA00006432"/>
    </source>
</evidence>
<dbReference type="AlphaFoldDB" id="A0A9W8M087"/>
<feature type="domain" description="AMP-dependent synthetase/ligase" evidence="3">
    <location>
        <begin position="32"/>
        <end position="408"/>
    </location>
</feature>
<dbReference type="Proteomes" id="UP001139887">
    <property type="component" value="Unassembled WGS sequence"/>
</dbReference>
<dbReference type="InterPro" id="IPR025110">
    <property type="entry name" value="AMP-bd_C"/>
</dbReference>
<gene>
    <name evidence="5" type="ORF">IWW36_001569</name>
</gene>
<evidence type="ECO:0008006" key="7">
    <source>
        <dbReference type="Google" id="ProtNLM"/>
    </source>
</evidence>
<evidence type="ECO:0000313" key="5">
    <source>
        <dbReference type="EMBL" id="KAJ2850845.1"/>
    </source>
</evidence>
<evidence type="ECO:0000259" key="4">
    <source>
        <dbReference type="Pfam" id="PF13193"/>
    </source>
</evidence>
<dbReference type="SUPFAM" id="SSF56801">
    <property type="entry name" value="Acetyl-CoA synthetase-like"/>
    <property type="match status" value="1"/>
</dbReference>
<dbReference type="Gene3D" id="3.30.300.30">
    <property type="match status" value="1"/>
</dbReference>
<dbReference type="InterPro" id="IPR045851">
    <property type="entry name" value="AMP-bd_C_sf"/>
</dbReference>
<comment type="similarity">
    <text evidence="1">Belongs to the ATP-dependent AMP-binding enzyme family.</text>
</comment>
<dbReference type="PANTHER" id="PTHR24096:SF149">
    <property type="entry name" value="AMP-BINDING DOMAIN-CONTAINING PROTEIN-RELATED"/>
    <property type="match status" value="1"/>
</dbReference>
<dbReference type="Pfam" id="PF13193">
    <property type="entry name" value="AMP-binding_C"/>
    <property type="match status" value="1"/>
</dbReference>
<reference evidence="5" key="1">
    <citation type="submission" date="2022-07" db="EMBL/GenBank/DDBJ databases">
        <title>Phylogenomic reconstructions and comparative analyses of Kickxellomycotina fungi.</title>
        <authorList>
            <person name="Reynolds N.K."/>
            <person name="Stajich J.E."/>
            <person name="Barry K."/>
            <person name="Grigoriev I.V."/>
            <person name="Crous P."/>
            <person name="Smith M.E."/>
        </authorList>
    </citation>
    <scope>NUCLEOTIDE SEQUENCE</scope>
    <source>
        <strain evidence="5">NRRL 1566</strain>
    </source>
</reference>
<dbReference type="PROSITE" id="PS00455">
    <property type="entry name" value="AMP_BINDING"/>
    <property type="match status" value="1"/>
</dbReference>
<evidence type="ECO:0000313" key="6">
    <source>
        <dbReference type="Proteomes" id="UP001139887"/>
    </source>
</evidence>
<dbReference type="OrthoDB" id="10253115at2759"/>
<evidence type="ECO:0000256" key="2">
    <source>
        <dbReference type="ARBA" id="ARBA00022598"/>
    </source>
</evidence>